<organism evidence="2 3">
    <name type="scientific">Skeletonema marinoi</name>
    <dbReference type="NCBI Taxonomy" id="267567"/>
    <lineage>
        <taxon>Eukaryota</taxon>
        <taxon>Sar</taxon>
        <taxon>Stramenopiles</taxon>
        <taxon>Ochrophyta</taxon>
        <taxon>Bacillariophyta</taxon>
        <taxon>Coscinodiscophyceae</taxon>
        <taxon>Thalassiosirophycidae</taxon>
        <taxon>Thalassiosirales</taxon>
        <taxon>Skeletonemataceae</taxon>
        <taxon>Skeletonema</taxon>
        <taxon>Skeletonema marinoi-dohrnii complex</taxon>
    </lineage>
</organism>
<comment type="caution">
    <text evidence="2">The sequence shown here is derived from an EMBL/GenBank/DDBJ whole genome shotgun (WGS) entry which is preliminary data.</text>
</comment>
<keyword evidence="1" id="KW-0472">Membrane</keyword>
<feature type="transmembrane region" description="Helical" evidence="1">
    <location>
        <begin position="480"/>
        <end position="498"/>
    </location>
</feature>
<dbReference type="Proteomes" id="UP001224775">
    <property type="component" value="Unassembled WGS sequence"/>
</dbReference>
<dbReference type="EMBL" id="JATAAI010000018">
    <property type="protein sequence ID" value="KAK1739549.1"/>
    <property type="molecule type" value="Genomic_DNA"/>
</dbReference>
<proteinExistence type="predicted"/>
<reference evidence="2" key="1">
    <citation type="submission" date="2023-06" db="EMBL/GenBank/DDBJ databases">
        <title>Survivors Of The Sea: Transcriptome response of Skeletonema marinoi to long-term dormancy.</title>
        <authorList>
            <person name="Pinder M.I.M."/>
            <person name="Kourtchenko O."/>
            <person name="Robertson E.K."/>
            <person name="Larsson T."/>
            <person name="Maumus F."/>
            <person name="Osuna-Cruz C.M."/>
            <person name="Vancaester E."/>
            <person name="Stenow R."/>
            <person name="Vandepoele K."/>
            <person name="Ploug H."/>
            <person name="Bruchert V."/>
            <person name="Godhe A."/>
            <person name="Topel M."/>
        </authorList>
    </citation>
    <scope>NUCLEOTIDE SEQUENCE</scope>
    <source>
        <strain evidence="2">R05AC</strain>
    </source>
</reference>
<sequence>MHSCLSFPEVFSTNIGLGFNDTIPDSATFTQSFAAGSISASQAVEVVDQYVNAVYKTSAEGASSNPYGCDLGGLATLQNCTSSTGTPRSLRKDKDLVKSVTLSGAFIPSFATGGEALTMDEVKQFYTDKDFEEMVKLGVNTIQILVPCDAFYTSTGDMAVTITQLLNEAAKAGLSAIIVLVEPDDTTDKVTAEVVDDHIRAAAAYAKSDPAVIALQLPSSTPSLLSSVRSVATKLPVLVPVNKGELGMISFPPDKHVFAALDTDATSSVAGVASSDSVGDRMKMFYHESITCIDRSPIEWLSCYQDMPVYVTSGFDLAIDDCISQNEEDFKDYGQCGRFDETTDSGWWKRHRQSLAGRQLFTYSTKGLGWSFSAWKLYGDDGSGDITHAKLKCLRDVAAAGLLPPMEDTNELGTFCLNGPANDFAMGDETFAPTPAPVDCGFGWWNETIGDCSYWIPPPPTPTPTKESCPSCIGAGAREMSLAAVAGAAVALVLNLVVKKFMRGNDGYEVLP</sequence>
<protein>
    <submittedName>
        <fullName evidence="2">Uncharacterized protein</fullName>
    </submittedName>
</protein>
<dbReference type="SUPFAM" id="SSF51445">
    <property type="entry name" value="(Trans)glycosidases"/>
    <property type="match status" value="1"/>
</dbReference>
<accession>A0AAD8Y5U4</accession>
<evidence type="ECO:0000313" key="2">
    <source>
        <dbReference type="EMBL" id="KAK1739549.1"/>
    </source>
</evidence>
<dbReference type="AlphaFoldDB" id="A0AAD8Y5U4"/>
<name>A0AAD8Y5U4_9STRA</name>
<keyword evidence="1" id="KW-0812">Transmembrane</keyword>
<gene>
    <name evidence="2" type="ORF">QTG54_010092</name>
</gene>
<evidence type="ECO:0000256" key="1">
    <source>
        <dbReference type="SAM" id="Phobius"/>
    </source>
</evidence>
<dbReference type="InterPro" id="IPR017853">
    <property type="entry name" value="GH"/>
</dbReference>
<keyword evidence="1" id="KW-1133">Transmembrane helix</keyword>
<evidence type="ECO:0000313" key="3">
    <source>
        <dbReference type="Proteomes" id="UP001224775"/>
    </source>
</evidence>
<keyword evidence="3" id="KW-1185">Reference proteome</keyword>
<dbReference type="Gene3D" id="3.20.20.80">
    <property type="entry name" value="Glycosidases"/>
    <property type="match status" value="1"/>
</dbReference>